<keyword evidence="3" id="KW-1185">Reference proteome</keyword>
<name>A0A4Y3M3R7_9PROT</name>
<protein>
    <submittedName>
        <fullName evidence="2">Uncharacterized protein</fullName>
    </submittedName>
</protein>
<sequence>MQAKRYPRCLYHPNGYETVTVRDEAEEERVRARMSGRPEPSSRDAPPKPVMRRKGRTPNVRNQ</sequence>
<feature type="compositionally biased region" description="Basic and acidic residues" evidence="1">
    <location>
        <begin position="20"/>
        <end position="31"/>
    </location>
</feature>
<feature type="region of interest" description="Disordered" evidence="1">
    <location>
        <begin position="20"/>
        <end position="63"/>
    </location>
</feature>
<reference evidence="2 3" key="1">
    <citation type="submission" date="2019-06" db="EMBL/GenBank/DDBJ databases">
        <title>Whole genome shotgun sequence of Gluconobacter roseus NBRC 3990.</title>
        <authorList>
            <person name="Hosoyama A."/>
            <person name="Uohara A."/>
            <person name="Ohji S."/>
            <person name="Ichikawa N."/>
        </authorList>
    </citation>
    <scope>NUCLEOTIDE SEQUENCE [LARGE SCALE GENOMIC DNA]</scope>
    <source>
        <strain evidence="2 3">NBRC 3990</strain>
    </source>
</reference>
<dbReference type="EMBL" id="BJLY01000002">
    <property type="protein sequence ID" value="GEB03932.1"/>
    <property type="molecule type" value="Genomic_DNA"/>
</dbReference>
<evidence type="ECO:0000313" key="3">
    <source>
        <dbReference type="Proteomes" id="UP000320772"/>
    </source>
</evidence>
<evidence type="ECO:0000313" key="2">
    <source>
        <dbReference type="EMBL" id="GEB03932.1"/>
    </source>
</evidence>
<comment type="caution">
    <text evidence="2">The sequence shown here is derived from an EMBL/GenBank/DDBJ whole genome shotgun (WGS) entry which is preliminary data.</text>
</comment>
<organism evidence="2 3">
    <name type="scientific">Gluconobacter roseus NBRC 3990</name>
    <dbReference type="NCBI Taxonomy" id="1307950"/>
    <lineage>
        <taxon>Bacteria</taxon>
        <taxon>Pseudomonadati</taxon>
        <taxon>Pseudomonadota</taxon>
        <taxon>Alphaproteobacteria</taxon>
        <taxon>Acetobacterales</taxon>
        <taxon>Acetobacteraceae</taxon>
        <taxon>Gluconobacter</taxon>
    </lineage>
</organism>
<accession>A0A4Y3M3R7</accession>
<dbReference type="Proteomes" id="UP000320772">
    <property type="component" value="Unassembled WGS sequence"/>
</dbReference>
<evidence type="ECO:0000256" key="1">
    <source>
        <dbReference type="SAM" id="MobiDB-lite"/>
    </source>
</evidence>
<proteinExistence type="predicted"/>
<gene>
    <name evidence="2" type="ORF">GRO01_15080</name>
</gene>
<dbReference type="AlphaFoldDB" id="A0A4Y3M3R7"/>